<accession>A0A165CS22</accession>
<evidence type="ECO:0000313" key="2">
    <source>
        <dbReference type="EMBL" id="KZV83001.1"/>
    </source>
</evidence>
<dbReference type="InterPro" id="IPR005162">
    <property type="entry name" value="Retrotrans_gag_dom"/>
</dbReference>
<proteinExistence type="predicted"/>
<feature type="domain" description="Retrotransposon gag" evidence="1">
    <location>
        <begin position="85"/>
        <end position="148"/>
    </location>
</feature>
<sequence>MSEADKIAEALEKGLDRVVDKLSANTPKRDHKNHAKTPDEFDGQVAHYEAFRRALELYVKAIANDADKINAGLSFLTKGDADVFAENWVRAHPNDIPVAWEVFLAELDRAFLDPRVAENARAALWNSSQGSSTAEHYLLRFDELRIKGGLTEVANEKILLDHLKSHMQHTLVSQV</sequence>
<keyword evidence="3" id="KW-1185">Reference proteome</keyword>
<evidence type="ECO:0000313" key="3">
    <source>
        <dbReference type="Proteomes" id="UP000077266"/>
    </source>
</evidence>
<evidence type="ECO:0000259" key="1">
    <source>
        <dbReference type="Pfam" id="PF03732"/>
    </source>
</evidence>
<dbReference type="EMBL" id="KV426293">
    <property type="protein sequence ID" value="KZV83001.1"/>
    <property type="molecule type" value="Genomic_DNA"/>
</dbReference>
<dbReference type="OrthoDB" id="2895259at2759"/>
<feature type="non-terminal residue" evidence="2">
    <location>
        <position position="175"/>
    </location>
</feature>
<dbReference type="AlphaFoldDB" id="A0A165CS22"/>
<reference evidence="2 3" key="1">
    <citation type="journal article" date="2016" name="Mol. Biol. Evol.">
        <title>Comparative Genomics of Early-Diverging Mushroom-Forming Fungi Provides Insights into the Origins of Lignocellulose Decay Capabilities.</title>
        <authorList>
            <person name="Nagy L.G."/>
            <person name="Riley R."/>
            <person name="Tritt A."/>
            <person name="Adam C."/>
            <person name="Daum C."/>
            <person name="Floudas D."/>
            <person name="Sun H."/>
            <person name="Yadav J.S."/>
            <person name="Pangilinan J."/>
            <person name="Larsson K.H."/>
            <person name="Matsuura K."/>
            <person name="Barry K."/>
            <person name="Labutti K."/>
            <person name="Kuo R."/>
            <person name="Ohm R.A."/>
            <person name="Bhattacharya S.S."/>
            <person name="Shirouzu T."/>
            <person name="Yoshinaga Y."/>
            <person name="Martin F.M."/>
            <person name="Grigoriev I.V."/>
            <person name="Hibbett D.S."/>
        </authorList>
    </citation>
    <scope>NUCLEOTIDE SEQUENCE [LARGE SCALE GENOMIC DNA]</scope>
    <source>
        <strain evidence="2 3">HHB12029</strain>
    </source>
</reference>
<dbReference type="Pfam" id="PF03732">
    <property type="entry name" value="Retrotrans_gag"/>
    <property type="match status" value="1"/>
</dbReference>
<organism evidence="2 3">
    <name type="scientific">Exidia glandulosa HHB12029</name>
    <dbReference type="NCBI Taxonomy" id="1314781"/>
    <lineage>
        <taxon>Eukaryota</taxon>
        <taxon>Fungi</taxon>
        <taxon>Dikarya</taxon>
        <taxon>Basidiomycota</taxon>
        <taxon>Agaricomycotina</taxon>
        <taxon>Agaricomycetes</taxon>
        <taxon>Auriculariales</taxon>
        <taxon>Exidiaceae</taxon>
        <taxon>Exidia</taxon>
    </lineage>
</organism>
<dbReference type="InParanoid" id="A0A165CS22"/>
<protein>
    <recommendedName>
        <fullName evidence="1">Retrotransposon gag domain-containing protein</fullName>
    </recommendedName>
</protein>
<name>A0A165CS22_EXIGL</name>
<dbReference type="STRING" id="1314781.A0A165CS22"/>
<dbReference type="Proteomes" id="UP000077266">
    <property type="component" value="Unassembled WGS sequence"/>
</dbReference>
<gene>
    <name evidence="2" type="ORF">EXIGLDRAFT_626293</name>
</gene>